<evidence type="ECO:0000313" key="2">
    <source>
        <dbReference type="EMBL" id="CEO48770.1"/>
    </source>
</evidence>
<proteinExistence type="predicted"/>
<dbReference type="AlphaFoldDB" id="A0A0B7K1M0"/>
<reference evidence="2" key="1">
    <citation type="submission" date="2015-01" db="EMBL/GenBank/DDBJ databases">
        <authorList>
            <person name="Durling Mikael"/>
        </authorList>
    </citation>
    <scope>NUCLEOTIDE SEQUENCE</scope>
</reference>
<accession>A0A0B7K1M0</accession>
<feature type="compositionally biased region" description="Acidic residues" evidence="1">
    <location>
        <begin position="293"/>
        <end position="302"/>
    </location>
</feature>
<organism evidence="2">
    <name type="scientific">Bionectria ochroleuca</name>
    <name type="common">Gliocladium roseum</name>
    <dbReference type="NCBI Taxonomy" id="29856"/>
    <lineage>
        <taxon>Eukaryota</taxon>
        <taxon>Fungi</taxon>
        <taxon>Dikarya</taxon>
        <taxon>Ascomycota</taxon>
        <taxon>Pezizomycotina</taxon>
        <taxon>Sordariomycetes</taxon>
        <taxon>Hypocreomycetidae</taxon>
        <taxon>Hypocreales</taxon>
        <taxon>Bionectriaceae</taxon>
        <taxon>Clonostachys</taxon>
    </lineage>
</organism>
<evidence type="ECO:0000256" key="1">
    <source>
        <dbReference type="SAM" id="MobiDB-lite"/>
    </source>
</evidence>
<protein>
    <submittedName>
        <fullName evidence="2">Uncharacterized protein</fullName>
    </submittedName>
</protein>
<sequence length="393" mass="44545">MASILSVPPEVIVNILELLNPFEIEAVARTLNSHLYHQAMHLIAPCHGWVKNARAMCKLFPPSGNRRLFPSYPGHIPVLGECELGGDETPASIYEDYGLDPSGGPFFRSSPPNLRSWMKLDGSFDWLEPLDGKIPEQSLRHHELEDNYRHRAAPKSHVDKLKVKAKKLGLTLPVGFETFFSSDRLHYRIPSMRSWYFSLGNLVHCPSSMDDGAGGYILRFHCDQQCCAFAYLYLNPSGHHCVWYTGLNLYAEMGIYEGDMDYEDEGEQNYHDDELEEGDAQGENGDSDNKESSDEDEGDGDDPNTLPQISKKKIDLVALTFEEYMAMVYFEELLAAGSNPFKGLCDYVQHVYLSPTKIQHMRKSCPAVNSFLRAIRWGSKTRRKRVTSPDLWP</sequence>
<gene>
    <name evidence="2" type="ORF">BN869_000004827_1</name>
</gene>
<feature type="region of interest" description="Disordered" evidence="1">
    <location>
        <begin position="276"/>
        <end position="308"/>
    </location>
</feature>
<dbReference type="EMBL" id="CDPU01000011">
    <property type="protein sequence ID" value="CEO48770.1"/>
    <property type="molecule type" value="Genomic_DNA"/>
</dbReference>
<name>A0A0B7K1M0_BIOOC</name>